<feature type="region of interest" description="Disordered" evidence="4">
    <location>
        <begin position="101"/>
        <end position="145"/>
    </location>
</feature>
<evidence type="ECO:0000313" key="7">
    <source>
        <dbReference type="Proteomes" id="UP001396334"/>
    </source>
</evidence>
<evidence type="ECO:0000256" key="2">
    <source>
        <dbReference type="ARBA" id="ARBA00038006"/>
    </source>
</evidence>
<feature type="compositionally biased region" description="Low complexity" evidence="4">
    <location>
        <begin position="107"/>
        <end position="116"/>
    </location>
</feature>
<dbReference type="EMBL" id="JBBPBN010000022">
    <property type="protein sequence ID" value="KAK9012407.1"/>
    <property type="molecule type" value="Genomic_DNA"/>
</dbReference>
<dbReference type="PROSITE" id="PS51774">
    <property type="entry name" value="NAB"/>
    <property type="match status" value="1"/>
</dbReference>
<keyword evidence="1 3" id="KW-0175">Coiled coil</keyword>
<feature type="coiled-coil region" evidence="3">
    <location>
        <begin position="217"/>
        <end position="258"/>
    </location>
</feature>
<dbReference type="Proteomes" id="UP001396334">
    <property type="component" value="Unassembled WGS sequence"/>
</dbReference>
<dbReference type="PANTHER" id="PTHR32258:SF15">
    <property type="entry name" value="NAB DOMAIN-CONTAINING PROTEIN"/>
    <property type="match status" value="1"/>
</dbReference>
<accession>A0ABR2RHN0</accession>
<dbReference type="Pfam" id="PF07765">
    <property type="entry name" value="KIP1"/>
    <property type="match status" value="1"/>
</dbReference>
<evidence type="ECO:0000313" key="6">
    <source>
        <dbReference type="EMBL" id="KAK9012407.1"/>
    </source>
</evidence>
<gene>
    <name evidence="6" type="ORF">V6N11_040462</name>
</gene>
<evidence type="ECO:0000259" key="5">
    <source>
        <dbReference type="PROSITE" id="PS51774"/>
    </source>
</evidence>
<dbReference type="PANTHER" id="PTHR32258">
    <property type="entry name" value="PROTEIN NETWORKED 4A"/>
    <property type="match status" value="1"/>
</dbReference>
<feature type="domain" description="NAB" evidence="5">
    <location>
        <begin position="15"/>
        <end position="101"/>
    </location>
</feature>
<feature type="region of interest" description="Disordered" evidence="4">
    <location>
        <begin position="1"/>
        <end position="29"/>
    </location>
</feature>
<comment type="caution">
    <text evidence="6">The sequence shown here is derived from an EMBL/GenBank/DDBJ whole genome shotgun (WGS) entry which is preliminary data.</text>
</comment>
<organism evidence="6 7">
    <name type="scientific">Hibiscus sabdariffa</name>
    <name type="common">roselle</name>
    <dbReference type="NCBI Taxonomy" id="183260"/>
    <lineage>
        <taxon>Eukaryota</taxon>
        <taxon>Viridiplantae</taxon>
        <taxon>Streptophyta</taxon>
        <taxon>Embryophyta</taxon>
        <taxon>Tracheophyta</taxon>
        <taxon>Spermatophyta</taxon>
        <taxon>Magnoliopsida</taxon>
        <taxon>eudicotyledons</taxon>
        <taxon>Gunneridae</taxon>
        <taxon>Pentapetalae</taxon>
        <taxon>rosids</taxon>
        <taxon>malvids</taxon>
        <taxon>Malvales</taxon>
        <taxon>Malvaceae</taxon>
        <taxon>Malvoideae</taxon>
        <taxon>Hibiscus</taxon>
    </lineage>
</organism>
<dbReference type="InterPro" id="IPR051861">
    <property type="entry name" value="NET_actin-binding_domain"/>
</dbReference>
<evidence type="ECO:0000256" key="4">
    <source>
        <dbReference type="SAM" id="MobiDB-lite"/>
    </source>
</evidence>
<reference evidence="6 7" key="1">
    <citation type="journal article" date="2024" name="G3 (Bethesda)">
        <title>Genome assembly of Hibiscus sabdariffa L. provides insights into metabolisms of medicinal natural products.</title>
        <authorList>
            <person name="Kim T."/>
        </authorList>
    </citation>
    <scope>NUCLEOTIDE SEQUENCE [LARGE SCALE GENOMIC DNA]</scope>
    <source>
        <strain evidence="6">TK-2024</strain>
        <tissue evidence="6">Old leaves</tissue>
    </source>
</reference>
<comment type="similarity">
    <text evidence="2">Belongs to the NET family.</text>
</comment>
<dbReference type="InterPro" id="IPR011684">
    <property type="entry name" value="NAB"/>
</dbReference>
<feature type="compositionally biased region" description="Low complexity" evidence="4">
    <location>
        <begin position="1"/>
        <end position="27"/>
    </location>
</feature>
<evidence type="ECO:0000256" key="1">
    <source>
        <dbReference type="ARBA" id="ARBA00023054"/>
    </source>
</evidence>
<evidence type="ECO:0000256" key="3">
    <source>
        <dbReference type="SAM" id="Coils"/>
    </source>
</evidence>
<name>A0ABR2RHN0_9ROSI</name>
<proteinExistence type="inferred from homology"/>
<keyword evidence="7" id="KW-1185">Reference proteome</keyword>
<protein>
    <recommendedName>
        <fullName evidence="5">NAB domain-containing protein</fullName>
    </recommendedName>
</protein>
<sequence length="291" mass="33075">MNPLSSMETTATSSSSSSSSSSLSATAIPQQSQWLQTALSDLDKKMKSIMTLLQESDEAKPSCQKSDVSNDWKQELIKMLAELNGSYCSLAHKYDQLTSKSRKFPQSGSSSLSSNSAEIQQASDQRRALQASNEPTWEASDTCHESVDDSDYEHYRSDFEHLNKLADDLALTKQCNMGFKRNPEEKINLEFLDEEGAEFQKGGFEKVNTWFRVTKLMEETLRQQAELLRRNEEKRETINRLRLKLEHLKNENKILHLQKCLYCPNNGLKRNYSQPSRSGLFLGKFFNGGCS</sequence>